<dbReference type="NCBIfam" id="TIGR03448">
    <property type="entry name" value="mycothiol_MshD"/>
    <property type="match status" value="1"/>
</dbReference>
<keyword evidence="3" id="KW-0012">Acyltransferase</keyword>
<sequence length="312" mass="34127">MTAVSVDVLRRAEGSALELAVELLETATRVDGVRPVSEEAELRLRHGGPDDGRDLVLGQEGRAAAYARLDRDGDGWQAEFVVHPELRRRGLGTVLAERLEDLAGDAPLAVWAHGELPGSTELATSRGWTRTRTLLQMRMPLAGVDPDPRPQLPDDVAVRPFRPGIDEAAWLRVNGRAFAHHPEQGGWTAHDVALREAEPWFDPAGFLLAWRTAPDGTETLLGSHWTKVHPAGEVADEPIGEIYVLGVDPDAQGLRLGRALTDLGLAHLRSRGLTDVLLYVEQDNATAVRLYEGSGFTRFAVDVQWHRAAPRS</sequence>
<dbReference type="PANTHER" id="PTHR43420:SF12">
    <property type="entry name" value="N-ACETYLTRANSFERASE DOMAIN-CONTAINING PROTEIN"/>
    <property type="match status" value="1"/>
</dbReference>
<feature type="domain" description="N-acetyltransferase" evidence="4">
    <location>
        <begin position="7"/>
        <end position="150"/>
    </location>
</feature>
<dbReference type="PIRSF" id="PIRSF021524">
    <property type="entry name" value="MSH_acetyltransferase"/>
    <property type="match status" value="1"/>
</dbReference>
<dbReference type="HAMAP" id="MF_01698">
    <property type="entry name" value="MshD"/>
    <property type="match status" value="1"/>
</dbReference>
<evidence type="ECO:0000256" key="1">
    <source>
        <dbReference type="ARBA" id="ARBA00022679"/>
    </source>
</evidence>
<feature type="domain" description="N-acetyltransferase" evidence="4">
    <location>
        <begin position="156"/>
        <end position="312"/>
    </location>
</feature>
<evidence type="ECO:0000256" key="2">
    <source>
        <dbReference type="ARBA" id="ARBA00022737"/>
    </source>
</evidence>
<protein>
    <submittedName>
        <fullName evidence="5">Unannotated protein</fullName>
    </submittedName>
</protein>
<dbReference type="InterPro" id="IPR016181">
    <property type="entry name" value="Acyl_CoA_acyltransferase"/>
</dbReference>
<evidence type="ECO:0000259" key="4">
    <source>
        <dbReference type="PROSITE" id="PS51186"/>
    </source>
</evidence>
<dbReference type="AlphaFoldDB" id="A0A6J7H5R3"/>
<dbReference type="SUPFAM" id="SSF55729">
    <property type="entry name" value="Acyl-CoA N-acyltransferases (Nat)"/>
    <property type="match status" value="1"/>
</dbReference>
<dbReference type="GO" id="GO:0016747">
    <property type="term" value="F:acyltransferase activity, transferring groups other than amino-acyl groups"/>
    <property type="evidence" value="ECO:0007669"/>
    <property type="project" value="InterPro"/>
</dbReference>
<dbReference type="CDD" id="cd04301">
    <property type="entry name" value="NAT_SF"/>
    <property type="match status" value="2"/>
</dbReference>
<dbReference type="EMBL" id="CAFBMQ010000130">
    <property type="protein sequence ID" value="CAB4912063.1"/>
    <property type="molecule type" value="Genomic_DNA"/>
</dbReference>
<proteinExistence type="inferred from homology"/>
<accession>A0A6J7H5R3</accession>
<keyword evidence="2" id="KW-0677">Repeat</keyword>
<dbReference type="Gene3D" id="3.40.630.30">
    <property type="match status" value="1"/>
</dbReference>
<keyword evidence="1" id="KW-0808">Transferase</keyword>
<evidence type="ECO:0000313" key="5">
    <source>
        <dbReference type="EMBL" id="CAB4912063.1"/>
    </source>
</evidence>
<reference evidence="5" key="1">
    <citation type="submission" date="2020-05" db="EMBL/GenBank/DDBJ databases">
        <authorList>
            <person name="Chiriac C."/>
            <person name="Salcher M."/>
            <person name="Ghai R."/>
            <person name="Kavagutti S V."/>
        </authorList>
    </citation>
    <scope>NUCLEOTIDE SEQUENCE</scope>
</reference>
<gene>
    <name evidence="5" type="ORF">UFOPK3609_00928</name>
</gene>
<name>A0A6J7H5R3_9ZZZZ</name>
<evidence type="ECO:0000256" key="3">
    <source>
        <dbReference type="ARBA" id="ARBA00023315"/>
    </source>
</evidence>
<dbReference type="InterPro" id="IPR000182">
    <property type="entry name" value="GNAT_dom"/>
</dbReference>
<dbReference type="InterPro" id="IPR050680">
    <property type="entry name" value="YpeA/RimI_acetyltransf"/>
</dbReference>
<dbReference type="InterPro" id="IPR017813">
    <property type="entry name" value="Mycothiol_AcTrfase"/>
</dbReference>
<dbReference type="PROSITE" id="PS51186">
    <property type="entry name" value="GNAT"/>
    <property type="match status" value="2"/>
</dbReference>
<dbReference type="PANTHER" id="PTHR43420">
    <property type="entry name" value="ACETYLTRANSFERASE"/>
    <property type="match status" value="1"/>
</dbReference>
<organism evidence="5">
    <name type="scientific">freshwater metagenome</name>
    <dbReference type="NCBI Taxonomy" id="449393"/>
    <lineage>
        <taxon>unclassified sequences</taxon>
        <taxon>metagenomes</taxon>
        <taxon>ecological metagenomes</taxon>
    </lineage>
</organism>
<dbReference type="Pfam" id="PF00583">
    <property type="entry name" value="Acetyltransf_1"/>
    <property type="match status" value="2"/>
</dbReference>